<accession>A0A6A6J6P1</accession>
<keyword evidence="9" id="KW-1185">Reference proteome</keyword>
<dbReference type="Gene3D" id="3.90.1200.10">
    <property type="match status" value="1"/>
</dbReference>
<dbReference type="Proteomes" id="UP000800097">
    <property type="component" value="Unassembled WGS sequence"/>
</dbReference>
<evidence type="ECO:0000256" key="2">
    <source>
        <dbReference type="ARBA" id="ARBA00005543"/>
    </source>
</evidence>
<dbReference type="PANTHER" id="PTHR36091">
    <property type="entry name" value="ALTERED INHERITANCE OF MITOCHONDRIA PROTEIN 9, MITOCHONDRIAL"/>
    <property type="match status" value="1"/>
</dbReference>
<dbReference type="InterPro" id="IPR011009">
    <property type="entry name" value="Kinase-like_dom_sf"/>
</dbReference>
<comment type="similarity">
    <text evidence="2">Belongs to the AIM9 family.</text>
</comment>
<dbReference type="EMBL" id="ML986527">
    <property type="protein sequence ID" value="KAF2272072.1"/>
    <property type="molecule type" value="Genomic_DNA"/>
</dbReference>
<evidence type="ECO:0000256" key="1">
    <source>
        <dbReference type="ARBA" id="ARBA00004173"/>
    </source>
</evidence>
<comment type="subcellular location">
    <subcellularLocation>
        <location evidence="1">Mitochondrion</location>
    </subcellularLocation>
</comment>
<organism evidence="8 9">
    <name type="scientific">Westerdykella ornata</name>
    <dbReference type="NCBI Taxonomy" id="318751"/>
    <lineage>
        <taxon>Eukaryota</taxon>
        <taxon>Fungi</taxon>
        <taxon>Dikarya</taxon>
        <taxon>Ascomycota</taxon>
        <taxon>Pezizomycotina</taxon>
        <taxon>Dothideomycetes</taxon>
        <taxon>Pleosporomycetidae</taxon>
        <taxon>Pleosporales</taxon>
        <taxon>Sporormiaceae</taxon>
        <taxon>Westerdykella</taxon>
    </lineage>
</organism>
<dbReference type="AlphaFoldDB" id="A0A6A6J6P1"/>
<protein>
    <recommendedName>
        <fullName evidence="3">Altered inheritance of mitochondria protein 9, mitochondrial</fullName>
    </recommendedName>
    <alternativeName>
        <fullName evidence="6">Found in mitochondrial proteome protein 29</fullName>
    </alternativeName>
</protein>
<dbReference type="RefSeq" id="XP_033649611.1">
    <property type="nucleotide sequence ID" value="XM_033802488.1"/>
</dbReference>
<dbReference type="GeneID" id="54555663"/>
<keyword evidence="5" id="KW-0496">Mitochondrion</keyword>
<evidence type="ECO:0000256" key="5">
    <source>
        <dbReference type="ARBA" id="ARBA00023128"/>
    </source>
</evidence>
<evidence type="ECO:0000313" key="8">
    <source>
        <dbReference type="EMBL" id="KAF2272072.1"/>
    </source>
</evidence>
<dbReference type="PANTHER" id="PTHR36091:SF1">
    <property type="entry name" value="ALTERED INHERITANCE OF MITOCHONDRIA PROTEIN 9, MITOCHONDRIAL"/>
    <property type="match status" value="1"/>
</dbReference>
<gene>
    <name evidence="8" type="ORF">EI97DRAFT_496856</name>
</gene>
<evidence type="ECO:0000256" key="4">
    <source>
        <dbReference type="ARBA" id="ARBA00022946"/>
    </source>
</evidence>
<evidence type="ECO:0000256" key="3">
    <source>
        <dbReference type="ARBA" id="ARBA00016197"/>
    </source>
</evidence>
<feature type="domain" description="Aminoglycoside phosphotransferase" evidence="7">
    <location>
        <begin position="318"/>
        <end position="362"/>
    </location>
</feature>
<proteinExistence type="inferred from homology"/>
<evidence type="ECO:0000313" key="9">
    <source>
        <dbReference type="Proteomes" id="UP000800097"/>
    </source>
</evidence>
<dbReference type="InterPro" id="IPR002575">
    <property type="entry name" value="Aminoglycoside_PTrfase"/>
</dbReference>
<evidence type="ECO:0000259" key="7">
    <source>
        <dbReference type="Pfam" id="PF01636"/>
    </source>
</evidence>
<dbReference type="InterPro" id="IPR051035">
    <property type="entry name" value="Mito_inheritance_9"/>
</dbReference>
<dbReference type="SUPFAM" id="SSF56112">
    <property type="entry name" value="Protein kinase-like (PK-like)"/>
    <property type="match status" value="1"/>
</dbReference>
<reference evidence="8" key="1">
    <citation type="journal article" date="2020" name="Stud. Mycol.">
        <title>101 Dothideomycetes genomes: a test case for predicting lifestyles and emergence of pathogens.</title>
        <authorList>
            <person name="Haridas S."/>
            <person name="Albert R."/>
            <person name="Binder M."/>
            <person name="Bloem J."/>
            <person name="Labutti K."/>
            <person name="Salamov A."/>
            <person name="Andreopoulos B."/>
            <person name="Baker S."/>
            <person name="Barry K."/>
            <person name="Bills G."/>
            <person name="Bluhm B."/>
            <person name="Cannon C."/>
            <person name="Castanera R."/>
            <person name="Culley D."/>
            <person name="Daum C."/>
            <person name="Ezra D."/>
            <person name="Gonzalez J."/>
            <person name="Henrissat B."/>
            <person name="Kuo A."/>
            <person name="Liang C."/>
            <person name="Lipzen A."/>
            <person name="Lutzoni F."/>
            <person name="Magnuson J."/>
            <person name="Mondo S."/>
            <person name="Nolan M."/>
            <person name="Ohm R."/>
            <person name="Pangilinan J."/>
            <person name="Park H.-J."/>
            <person name="Ramirez L."/>
            <person name="Alfaro M."/>
            <person name="Sun H."/>
            <person name="Tritt A."/>
            <person name="Yoshinaga Y."/>
            <person name="Zwiers L.-H."/>
            <person name="Turgeon B."/>
            <person name="Goodwin S."/>
            <person name="Spatafora J."/>
            <person name="Crous P."/>
            <person name="Grigoriev I."/>
        </authorList>
    </citation>
    <scope>NUCLEOTIDE SEQUENCE</scope>
    <source>
        <strain evidence="8">CBS 379.55</strain>
    </source>
</reference>
<dbReference type="GO" id="GO:0005739">
    <property type="term" value="C:mitochondrion"/>
    <property type="evidence" value="ECO:0007669"/>
    <property type="project" value="UniProtKB-SubCell"/>
</dbReference>
<dbReference type="OrthoDB" id="2831558at2759"/>
<dbReference type="Gene3D" id="3.30.200.20">
    <property type="entry name" value="Phosphorylase Kinase, domain 1"/>
    <property type="match status" value="1"/>
</dbReference>
<dbReference type="Pfam" id="PF01636">
    <property type="entry name" value="APH"/>
    <property type="match status" value="1"/>
</dbReference>
<name>A0A6A6J6P1_WESOR</name>
<sequence length="555" mass="63351">MNAITSLLVRMVARPPGWHTKLAIHTRTRDLVQSPLVTSRHSAHQARPKSSIGRECDIFNYTSGRWLRQDGQERLSRAITFDFETLCGRLQAVCPGARSVKSFEKKEGGFNRIFIFTMENSRQIVVKLPYTLAGPSGRNIRSEVATIKYLQRHTKIPIPSVLDWSDSASNPIGTEYIIMAHASGVLLHLKWPHMDVESQIRDGRPRIPAYGSLYSVSSLYTDSSSYLLDEGYCIGAHCGPMFWDCNPLQPRYYERVEPNHGPWPTLSAFCDGLVDTGISRVPPAGPAGPRPRYQGSSQDHYKLLDHGRAVIKKMAEDPRIQNAARPTLYHPDLHKRNVFISEEDPTKITAFIDWQSASIEPAFWYADEVPDFAQPLAHPSREDAFEPKSEACAKVHNICLQYFSPKLAEPRMMDESLFRPFRYCYRTWNDGAPAFREELIQTARHWDELGLPQPCPYPLPTSEELEDHRKQYKQFETAQELRFTLTNLLNTASDGWVPTKDWDATKEAHKEAYAGLLREVLKVDPTDEEDTLRSEADMRELWPFDLDDLKPSNTC</sequence>
<keyword evidence="4" id="KW-0809">Transit peptide</keyword>
<evidence type="ECO:0000256" key="6">
    <source>
        <dbReference type="ARBA" id="ARBA00031849"/>
    </source>
</evidence>